<dbReference type="NCBIfam" id="NF007495">
    <property type="entry name" value="PRK10089.1-4"/>
    <property type="match status" value="1"/>
</dbReference>
<keyword evidence="7" id="KW-1185">Reference proteome</keyword>
<dbReference type="OrthoDB" id="9794564at2"/>
<feature type="domain" description="TRNA-binding" evidence="5">
    <location>
        <begin position="28"/>
        <end position="131"/>
    </location>
</feature>
<keyword evidence="2 3" id="KW-0694">RNA-binding</keyword>
<sequence>MVQHIIDTAGQPYAPEKWPRKPDCGSEGFLALDLRVGTVLSAEPFAKARKPAWQLRVDFGPAVGVLQTSAQVTNYPAESLVGRRVVGAINLGEKRIAGFTSQFLVLGALLPDGTVNLLAPDGEPPDGALVA</sequence>
<organism evidence="6 7">
    <name type="scientific">Solimonas fluminis</name>
    <dbReference type="NCBI Taxonomy" id="2086571"/>
    <lineage>
        <taxon>Bacteria</taxon>
        <taxon>Pseudomonadati</taxon>
        <taxon>Pseudomonadota</taxon>
        <taxon>Gammaproteobacteria</taxon>
        <taxon>Nevskiales</taxon>
        <taxon>Nevskiaceae</taxon>
        <taxon>Solimonas</taxon>
    </lineage>
</organism>
<dbReference type="Gene3D" id="2.40.50.140">
    <property type="entry name" value="Nucleic acid-binding proteins"/>
    <property type="match status" value="1"/>
</dbReference>
<dbReference type="InterPro" id="IPR012340">
    <property type="entry name" value="NA-bd_OB-fold"/>
</dbReference>
<dbReference type="NCBIfam" id="NF007494">
    <property type="entry name" value="PRK10089.1-3"/>
    <property type="match status" value="1"/>
</dbReference>
<evidence type="ECO:0000256" key="1">
    <source>
        <dbReference type="ARBA" id="ARBA00022555"/>
    </source>
</evidence>
<dbReference type="RefSeq" id="WP_104230771.1">
    <property type="nucleotide sequence ID" value="NZ_PSNW01000006.1"/>
</dbReference>
<accession>A0A2S5TFE7</accession>
<evidence type="ECO:0000256" key="2">
    <source>
        <dbReference type="ARBA" id="ARBA00022884"/>
    </source>
</evidence>
<dbReference type="Proteomes" id="UP000238220">
    <property type="component" value="Unassembled WGS sequence"/>
</dbReference>
<dbReference type="InterPro" id="IPR002547">
    <property type="entry name" value="tRNA-bd_dom"/>
</dbReference>
<dbReference type="PROSITE" id="PS50886">
    <property type="entry name" value="TRBD"/>
    <property type="match status" value="1"/>
</dbReference>
<evidence type="ECO:0000256" key="3">
    <source>
        <dbReference type="PROSITE-ProRule" id="PRU00209"/>
    </source>
</evidence>
<evidence type="ECO:0000259" key="5">
    <source>
        <dbReference type="PROSITE" id="PS50886"/>
    </source>
</evidence>
<dbReference type="Pfam" id="PF01588">
    <property type="entry name" value="tRNA_bind"/>
    <property type="match status" value="1"/>
</dbReference>
<dbReference type="EMBL" id="PSNW01000006">
    <property type="protein sequence ID" value="PPE73710.1"/>
    <property type="molecule type" value="Genomic_DNA"/>
</dbReference>
<feature type="region of interest" description="Disordered" evidence="4">
    <location>
        <begin position="1"/>
        <end position="20"/>
    </location>
</feature>
<proteinExistence type="predicted"/>
<dbReference type="GO" id="GO:0000049">
    <property type="term" value="F:tRNA binding"/>
    <property type="evidence" value="ECO:0007669"/>
    <property type="project" value="UniProtKB-UniRule"/>
</dbReference>
<evidence type="ECO:0000313" key="6">
    <source>
        <dbReference type="EMBL" id="PPE73710.1"/>
    </source>
</evidence>
<protein>
    <submittedName>
        <fullName evidence="6">tRNA-binding protein</fullName>
    </submittedName>
</protein>
<dbReference type="AlphaFoldDB" id="A0A2S5TFE7"/>
<gene>
    <name evidence="6" type="ORF">C3942_13030</name>
</gene>
<keyword evidence="1 3" id="KW-0820">tRNA-binding</keyword>
<reference evidence="6 7" key="1">
    <citation type="submission" date="2018-02" db="EMBL/GenBank/DDBJ databases">
        <title>Genome sequencing of Solimonas sp. HR-BB.</title>
        <authorList>
            <person name="Lee Y."/>
            <person name="Jeon C.O."/>
        </authorList>
    </citation>
    <scope>NUCLEOTIDE SEQUENCE [LARGE SCALE GENOMIC DNA]</scope>
    <source>
        <strain evidence="6 7">HR-BB</strain>
    </source>
</reference>
<evidence type="ECO:0000256" key="4">
    <source>
        <dbReference type="SAM" id="MobiDB-lite"/>
    </source>
</evidence>
<dbReference type="SUPFAM" id="SSF50249">
    <property type="entry name" value="Nucleic acid-binding proteins"/>
    <property type="match status" value="1"/>
</dbReference>
<name>A0A2S5TFE7_9GAMM</name>
<comment type="caution">
    <text evidence="6">The sequence shown here is derived from an EMBL/GenBank/DDBJ whole genome shotgun (WGS) entry which is preliminary data.</text>
</comment>
<evidence type="ECO:0000313" key="7">
    <source>
        <dbReference type="Proteomes" id="UP000238220"/>
    </source>
</evidence>